<evidence type="ECO:0000313" key="2">
    <source>
        <dbReference type="EMBL" id="PIP16707.1"/>
    </source>
</evidence>
<keyword evidence="1" id="KW-0812">Transmembrane</keyword>
<protein>
    <submittedName>
        <fullName evidence="2">Uncharacterized protein</fullName>
    </submittedName>
</protein>
<comment type="caution">
    <text evidence="2">The sequence shown here is derived from an EMBL/GenBank/DDBJ whole genome shotgun (WGS) entry which is preliminary data.</text>
</comment>
<feature type="transmembrane region" description="Helical" evidence="1">
    <location>
        <begin position="50"/>
        <end position="71"/>
    </location>
</feature>
<accession>A0A2G9YBV6</accession>
<reference evidence="2 3" key="1">
    <citation type="submission" date="2017-09" db="EMBL/GenBank/DDBJ databases">
        <title>Depth-based differentiation of microbial function through sediment-hosted aquifers and enrichment of novel symbionts in the deep terrestrial subsurface.</title>
        <authorList>
            <person name="Probst A.J."/>
            <person name="Ladd B."/>
            <person name="Jarett J.K."/>
            <person name="Geller-Mcgrath D.E."/>
            <person name="Sieber C.M."/>
            <person name="Emerson J.B."/>
            <person name="Anantharaman K."/>
            <person name="Thomas B.C."/>
            <person name="Malmstrom R."/>
            <person name="Stieglmeier M."/>
            <person name="Klingl A."/>
            <person name="Woyke T."/>
            <person name="Ryan C.M."/>
            <person name="Banfield J.F."/>
        </authorList>
    </citation>
    <scope>NUCLEOTIDE SEQUENCE [LARGE SCALE GENOMIC DNA]</scope>
    <source>
        <strain evidence="2">CG23_combo_of_CG06-09_8_20_14_all_48_7</strain>
    </source>
</reference>
<evidence type="ECO:0000256" key="1">
    <source>
        <dbReference type="SAM" id="Phobius"/>
    </source>
</evidence>
<organism evidence="2 3">
    <name type="scientific">bacterium (Candidatus Ratteibacteria) CG23_combo_of_CG06-09_8_20_14_all_48_7</name>
    <dbReference type="NCBI Taxonomy" id="2014292"/>
    <lineage>
        <taxon>Bacteria</taxon>
        <taxon>Candidatus Ratteibacteria</taxon>
    </lineage>
</organism>
<name>A0A2G9YBV6_9BACT</name>
<dbReference type="Proteomes" id="UP000230392">
    <property type="component" value="Unassembled WGS sequence"/>
</dbReference>
<feature type="transmembrane region" description="Helical" evidence="1">
    <location>
        <begin position="83"/>
        <end position="104"/>
    </location>
</feature>
<dbReference type="AlphaFoldDB" id="A0A2G9YBV6"/>
<keyword evidence="1" id="KW-0472">Membrane</keyword>
<proteinExistence type="predicted"/>
<gene>
    <name evidence="2" type="ORF">COX46_00585</name>
</gene>
<sequence length="117" mass="12844">MAKPGNPDLAEQIRRVNQMSHLSEAERDRLIGEVLKQYATQKGSSGAGNIGGYLISILLPPLGYFIGGHYLLRYGEERLKPAIICMVLTTVSLVVQILLFRKILASLLSSFSFPSVP</sequence>
<evidence type="ECO:0000313" key="3">
    <source>
        <dbReference type="Proteomes" id="UP000230392"/>
    </source>
</evidence>
<keyword evidence="1" id="KW-1133">Transmembrane helix</keyword>
<dbReference type="EMBL" id="PCRF01000029">
    <property type="protein sequence ID" value="PIP16707.1"/>
    <property type="molecule type" value="Genomic_DNA"/>
</dbReference>